<organism evidence="1 2">
    <name type="scientific">Pirellula staleyi (strain ATCC 27377 / DSM 6068 / ICPB 4128)</name>
    <name type="common">Pirella staleyi</name>
    <dbReference type="NCBI Taxonomy" id="530564"/>
    <lineage>
        <taxon>Bacteria</taxon>
        <taxon>Pseudomonadati</taxon>
        <taxon>Planctomycetota</taxon>
        <taxon>Planctomycetia</taxon>
        <taxon>Pirellulales</taxon>
        <taxon>Pirellulaceae</taxon>
        <taxon>Pirellula</taxon>
    </lineage>
</organism>
<keyword evidence="2" id="KW-1185">Reference proteome</keyword>
<reference evidence="1 2" key="1">
    <citation type="journal article" date="2009" name="Stand. Genomic Sci.">
        <title>Complete genome sequence of Pirellula staleyi type strain (ATCC 27377).</title>
        <authorList>
            <person name="Clum A."/>
            <person name="Tindall B.J."/>
            <person name="Sikorski J."/>
            <person name="Ivanova N."/>
            <person name="Mavrommatis K."/>
            <person name="Lucas S."/>
            <person name="Glavina del Rio T."/>
            <person name="Nolan M."/>
            <person name="Chen F."/>
            <person name="Tice H."/>
            <person name="Pitluck S."/>
            <person name="Cheng J.F."/>
            <person name="Chertkov O."/>
            <person name="Brettin T."/>
            <person name="Han C."/>
            <person name="Detter J.C."/>
            <person name="Kuske C."/>
            <person name="Bruce D."/>
            <person name="Goodwin L."/>
            <person name="Ovchinikova G."/>
            <person name="Pati A."/>
            <person name="Mikhailova N."/>
            <person name="Chen A."/>
            <person name="Palaniappan K."/>
            <person name="Land M."/>
            <person name="Hauser L."/>
            <person name="Chang Y.J."/>
            <person name="Jeffries C.D."/>
            <person name="Chain P."/>
            <person name="Rohde M."/>
            <person name="Goker M."/>
            <person name="Bristow J."/>
            <person name="Eisen J.A."/>
            <person name="Markowitz V."/>
            <person name="Hugenholtz P."/>
            <person name="Kyrpides N.C."/>
            <person name="Klenk H.P."/>
            <person name="Lapidus A."/>
        </authorList>
    </citation>
    <scope>NUCLEOTIDE SEQUENCE [LARGE SCALE GENOMIC DNA]</scope>
    <source>
        <strain evidence="2">ATCC 27377 / DSM 6068 / ICPB 4128</strain>
    </source>
</reference>
<accession>D2R5R2</accession>
<proteinExistence type="predicted"/>
<dbReference type="KEGG" id="psl:Psta_2575"/>
<sequence>MQVSLKTSGKISATAMSDGQKKNAIDLAGYDARTKKPHRVF</sequence>
<evidence type="ECO:0000313" key="1">
    <source>
        <dbReference type="EMBL" id="ADB17244.1"/>
    </source>
</evidence>
<gene>
    <name evidence="1" type="ordered locus">Psta_2575</name>
</gene>
<dbReference type="Proteomes" id="UP000001887">
    <property type="component" value="Chromosome"/>
</dbReference>
<name>D2R5R2_PIRSD</name>
<dbReference type="HOGENOM" id="CLU_3274280_0_0_0"/>
<dbReference type="EMBL" id="CP001848">
    <property type="protein sequence ID" value="ADB17244.1"/>
    <property type="molecule type" value="Genomic_DNA"/>
</dbReference>
<dbReference type="AlphaFoldDB" id="D2R5R2"/>
<evidence type="ECO:0000313" key="2">
    <source>
        <dbReference type="Proteomes" id="UP000001887"/>
    </source>
</evidence>
<protein>
    <submittedName>
        <fullName evidence="1">Uncharacterized protein</fullName>
    </submittedName>
</protein>